<dbReference type="OrthoDB" id="98676at2"/>
<dbReference type="Proteomes" id="UP000269669">
    <property type="component" value="Unassembled WGS sequence"/>
</dbReference>
<accession>A0A428MNL4</accession>
<comment type="subcellular location">
    <subcellularLocation>
        <location evidence="1">Cell outer membrane</location>
    </subcellularLocation>
</comment>
<dbReference type="InterPro" id="IPR057601">
    <property type="entry name" value="Oar-like_b-barrel"/>
</dbReference>
<evidence type="ECO:0000256" key="1">
    <source>
        <dbReference type="ARBA" id="ARBA00004442"/>
    </source>
</evidence>
<keyword evidence="7" id="KW-0378">Hydrolase</keyword>
<dbReference type="SUPFAM" id="SSF56935">
    <property type="entry name" value="Porins"/>
    <property type="match status" value="1"/>
</dbReference>
<comment type="caution">
    <text evidence="7">The sequence shown here is derived from an EMBL/GenBank/DDBJ whole genome shotgun (WGS) entry which is preliminary data.</text>
</comment>
<proteinExistence type="predicted"/>
<dbReference type="SUPFAM" id="SSF49464">
    <property type="entry name" value="Carboxypeptidase regulatory domain-like"/>
    <property type="match status" value="1"/>
</dbReference>
<feature type="chain" id="PRO_5019275373" evidence="5">
    <location>
        <begin position="33"/>
        <end position="950"/>
    </location>
</feature>
<dbReference type="Pfam" id="PF25183">
    <property type="entry name" value="OMP_b-brl_4"/>
    <property type="match status" value="2"/>
</dbReference>
<reference evidence="7 8" key="1">
    <citation type="submission" date="2018-12" db="EMBL/GenBank/DDBJ databases">
        <title>Sequencing of bacterial isolates from soil warming experiment in Harvard Forest, Massachusetts, USA.</title>
        <authorList>
            <person name="Deangelis K."/>
        </authorList>
    </citation>
    <scope>NUCLEOTIDE SEQUENCE [LARGE SCALE GENOMIC DNA]</scope>
    <source>
        <strain evidence="7 8">EB153</strain>
    </source>
</reference>
<organism evidence="7 8">
    <name type="scientific">Edaphobacter aggregans</name>
    <dbReference type="NCBI Taxonomy" id="570835"/>
    <lineage>
        <taxon>Bacteria</taxon>
        <taxon>Pseudomonadati</taxon>
        <taxon>Acidobacteriota</taxon>
        <taxon>Terriglobia</taxon>
        <taxon>Terriglobales</taxon>
        <taxon>Acidobacteriaceae</taxon>
        <taxon>Edaphobacter</taxon>
    </lineage>
</organism>
<keyword evidence="7" id="KW-0645">Protease</keyword>
<evidence type="ECO:0000256" key="3">
    <source>
        <dbReference type="ARBA" id="ARBA00023237"/>
    </source>
</evidence>
<dbReference type="Pfam" id="PF13620">
    <property type="entry name" value="CarboxypepD_reg"/>
    <property type="match status" value="1"/>
</dbReference>
<name>A0A428MNL4_9BACT</name>
<evidence type="ECO:0000259" key="6">
    <source>
        <dbReference type="Pfam" id="PF25183"/>
    </source>
</evidence>
<evidence type="ECO:0000256" key="5">
    <source>
        <dbReference type="SAM" id="SignalP"/>
    </source>
</evidence>
<sequence>MSFPKRAYRSAVEKFCLLLLVILLAHSSLVLAQTAGSLRGQVLDPSGAVVPGATVTLTQGSKVLTVQSSRDGAYSFTAVPFGSYALAVDAEGFAHFSKANVLILSDHVQQLNATLAIAIQQQDVQVTGEHQGVSLSPDENSSAIVLKDRDLDALSDDPDELQNQLQALAGPAAGPNGGQIYIDGFTGGQLPPKSSIREIRINQNPFSAEFDRIGYGRIEILTKPGSDKLKGHIGVFGSTSALNTQNPLAKDQPSYYLYFLQGDVNGPLSKTASYFSSASYFNKQNQNIVNAVNPANTATTLNVVVPNPTTFFYGSLRADFQLGKSNTLTIRDSINRSTQTGGGVGVLNLPAQAFDLNNQENALQVGDTVVVNSHLINETRFQWRRIRNNQVADFSTPTITVQGAFIDGGNNSGVVRDHQDIFELQNYSTATAGTHTLRFGTRLRAYRAANYSTSGDNGNYIFQSLSQYTAGTPQRYQVTVVNNPLARALIFDGALFYQDDWRWKPNLTLSYGLRFEGQNYISNHADWAPRIAIAWAPGHPGKTPPKTVFRGGYGWFYNRFTVPNSFSSSTGTPYIIRTIHQNGINQQSFVVDNPDFFNPTAPAPPASQVGTSSTLPTISTIDPHFRAALDMQGGIGVDRQISKQVTLNATYLYTRGVHQYLSNNVTAPDFDPTTYTVTGSLPDYYNFQFQSGGVYSQHQLILSTSARFHHLSLNSTYTFNEAKSDTQGVTWFPSVAQNPHLDYGRASFGIRSRFFLLASYSAPHGIVFAPLLAAQSGTPYNISIGNDLTANNQFNARPTFGTCGAANVVSTSFGCLNTNPVGLGEKIIPYNLGVGPSNVVFHIRVSKVFGIGPKTESASGANGPQANSNVSGRGLSGGQAQVRIDATVPRRYSLTLVGAALNVFNIVNLGTPNGVMNSSLFGQTQSLASGPFGSPTPGNRTIFFQALFAF</sequence>
<dbReference type="InterPro" id="IPR036942">
    <property type="entry name" value="Beta-barrel_TonB_sf"/>
</dbReference>
<evidence type="ECO:0000313" key="7">
    <source>
        <dbReference type="EMBL" id="RSL18518.1"/>
    </source>
</evidence>
<keyword evidence="2" id="KW-0472">Membrane</keyword>
<feature type="signal peptide" evidence="5">
    <location>
        <begin position="1"/>
        <end position="32"/>
    </location>
</feature>
<evidence type="ECO:0000313" key="8">
    <source>
        <dbReference type="Proteomes" id="UP000269669"/>
    </source>
</evidence>
<dbReference type="Gene3D" id="2.60.40.1120">
    <property type="entry name" value="Carboxypeptidase-like, regulatory domain"/>
    <property type="match status" value="1"/>
</dbReference>
<feature type="domain" description="TonB-dependent transporter Oar-like beta-barrel" evidence="6">
    <location>
        <begin position="521"/>
        <end position="930"/>
    </location>
</feature>
<gene>
    <name evidence="7" type="ORF">EDE15_4104</name>
</gene>
<dbReference type="Gene3D" id="2.40.170.20">
    <property type="entry name" value="TonB-dependent receptor, beta-barrel domain"/>
    <property type="match status" value="1"/>
</dbReference>
<dbReference type="GO" id="GO:0004180">
    <property type="term" value="F:carboxypeptidase activity"/>
    <property type="evidence" value="ECO:0007669"/>
    <property type="project" value="UniProtKB-KW"/>
</dbReference>
<keyword evidence="5" id="KW-0732">Signal</keyword>
<keyword evidence="3" id="KW-0998">Cell outer membrane</keyword>
<dbReference type="RefSeq" id="WP_125486875.1">
    <property type="nucleotide sequence ID" value="NZ_RSDW01000001.1"/>
</dbReference>
<feature type="region of interest" description="Disordered" evidence="4">
    <location>
        <begin position="856"/>
        <end position="875"/>
    </location>
</feature>
<feature type="domain" description="TonB-dependent transporter Oar-like beta-barrel" evidence="6">
    <location>
        <begin position="277"/>
        <end position="520"/>
    </location>
</feature>
<evidence type="ECO:0000256" key="2">
    <source>
        <dbReference type="ARBA" id="ARBA00023136"/>
    </source>
</evidence>
<dbReference type="GO" id="GO:0009279">
    <property type="term" value="C:cell outer membrane"/>
    <property type="evidence" value="ECO:0007669"/>
    <property type="project" value="UniProtKB-SubCell"/>
</dbReference>
<dbReference type="EMBL" id="RSDW01000001">
    <property type="protein sequence ID" value="RSL18518.1"/>
    <property type="molecule type" value="Genomic_DNA"/>
</dbReference>
<feature type="compositionally biased region" description="Polar residues" evidence="4">
    <location>
        <begin position="856"/>
        <end position="871"/>
    </location>
</feature>
<keyword evidence="7" id="KW-0121">Carboxypeptidase</keyword>
<dbReference type="AlphaFoldDB" id="A0A428MNL4"/>
<evidence type="ECO:0000256" key="4">
    <source>
        <dbReference type="SAM" id="MobiDB-lite"/>
    </source>
</evidence>
<keyword evidence="8" id="KW-1185">Reference proteome</keyword>
<dbReference type="InterPro" id="IPR008969">
    <property type="entry name" value="CarboxyPept-like_regulatory"/>
</dbReference>
<protein>
    <submittedName>
        <fullName evidence="7">Carboxypeptidase family protein</fullName>
    </submittedName>
</protein>